<keyword evidence="2 5" id="KW-0812">Transmembrane</keyword>
<feature type="transmembrane region" description="Helical" evidence="5">
    <location>
        <begin position="107"/>
        <end position="126"/>
    </location>
</feature>
<evidence type="ECO:0000256" key="2">
    <source>
        <dbReference type="ARBA" id="ARBA00022692"/>
    </source>
</evidence>
<dbReference type="InterPro" id="IPR032808">
    <property type="entry name" value="DoxX"/>
</dbReference>
<name>A0AA37WVU5_9HYPH</name>
<comment type="subcellular location">
    <subcellularLocation>
        <location evidence="1">Membrane</location>
        <topology evidence="1">Multi-pass membrane protein</topology>
    </subcellularLocation>
</comment>
<evidence type="ECO:0008006" key="8">
    <source>
        <dbReference type="Google" id="ProtNLM"/>
    </source>
</evidence>
<feature type="transmembrane region" description="Helical" evidence="5">
    <location>
        <begin position="21"/>
        <end position="40"/>
    </location>
</feature>
<evidence type="ECO:0000256" key="1">
    <source>
        <dbReference type="ARBA" id="ARBA00004141"/>
    </source>
</evidence>
<keyword evidence="3 5" id="KW-1133">Transmembrane helix</keyword>
<protein>
    <recommendedName>
        <fullName evidence="8">DoxX family protein</fullName>
    </recommendedName>
</protein>
<accession>A0AA37WVU5</accession>
<dbReference type="Pfam" id="PF13564">
    <property type="entry name" value="DoxX_2"/>
    <property type="match status" value="1"/>
</dbReference>
<evidence type="ECO:0000313" key="6">
    <source>
        <dbReference type="EMBL" id="GLS73497.1"/>
    </source>
</evidence>
<comment type="caution">
    <text evidence="6">The sequence shown here is derived from an EMBL/GenBank/DDBJ whole genome shotgun (WGS) entry which is preliminary data.</text>
</comment>
<gene>
    <name evidence="6" type="ORF">GCM10007890_55120</name>
</gene>
<evidence type="ECO:0000256" key="4">
    <source>
        <dbReference type="ARBA" id="ARBA00023136"/>
    </source>
</evidence>
<sequence>MIRTDNDEEIAMARISDRRRVASVVLRGLLTAVFLVAAGMKFAAVPFEAAGFARFGYPLWFMYVVGALQLLGAVLLWARGCVALGAGLLAVLMIGAVGSHLLAGDPILMPLPAFVLLILLSGIAYARRAELLPSSTETEVQRV</sequence>
<dbReference type="AlphaFoldDB" id="A0AA37WVU5"/>
<dbReference type="Proteomes" id="UP001157440">
    <property type="component" value="Unassembled WGS sequence"/>
</dbReference>
<keyword evidence="4 5" id="KW-0472">Membrane</keyword>
<reference evidence="7" key="1">
    <citation type="journal article" date="2019" name="Int. J. Syst. Evol. Microbiol.">
        <title>The Global Catalogue of Microorganisms (GCM) 10K type strain sequencing project: providing services to taxonomists for standard genome sequencing and annotation.</title>
        <authorList>
            <consortium name="The Broad Institute Genomics Platform"/>
            <consortium name="The Broad Institute Genome Sequencing Center for Infectious Disease"/>
            <person name="Wu L."/>
            <person name="Ma J."/>
        </authorList>
    </citation>
    <scope>NUCLEOTIDE SEQUENCE [LARGE SCALE GENOMIC DNA]</scope>
    <source>
        <strain evidence="7">NBRC 103632</strain>
    </source>
</reference>
<evidence type="ECO:0000256" key="3">
    <source>
        <dbReference type="ARBA" id="ARBA00022989"/>
    </source>
</evidence>
<feature type="transmembrane region" description="Helical" evidence="5">
    <location>
        <begin position="82"/>
        <end position="101"/>
    </location>
</feature>
<organism evidence="6 7">
    <name type="scientific">Methylobacterium tardum</name>
    <dbReference type="NCBI Taxonomy" id="374432"/>
    <lineage>
        <taxon>Bacteria</taxon>
        <taxon>Pseudomonadati</taxon>
        <taxon>Pseudomonadota</taxon>
        <taxon>Alphaproteobacteria</taxon>
        <taxon>Hyphomicrobiales</taxon>
        <taxon>Methylobacteriaceae</taxon>
        <taxon>Methylobacterium</taxon>
    </lineage>
</organism>
<dbReference type="EMBL" id="BSPL01000027">
    <property type="protein sequence ID" value="GLS73497.1"/>
    <property type="molecule type" value="Genomic_DNA"/>
</dbReference>
<dbReference type="GO" id="GO:0016020">
    <property type="term" value="C:membrane"/>
    <property type="evidence" value="ECO:0007669"/>
    <property type="project" value="UniProtKB-SubCell"/>
</dbReference>
<evidence type="ECO:0000256" key="5">
    <source>
        <dbReference type="SAM" id="Phobius"/>
    </source>
</evidence>
<feature type="transmembrane region" description="Helical" evidence="5">
    <location>
        <begin position="60"/>
        <end position="77"/>
    </location>
</feature>
<evidence type="ECO:0000313" key="7">
    <source>
        <dbReference type="Proteomes" id="UP001157440"/>
    </source>
</evidence>
<keyword evidence="7" id="KW-1185">Reference proteome</keyword>
<proteinExistence type="predicted"/>